<dbReference type="Proteomes" id="UP001187315">
    <property type="component" value="Unassembled WGS sequence"/>
</dbReference>
<organism evidence="2 3">
    <name type="scientific">Tachysurus vachellii</name>
    <name type="common">Darkbarbel catfish</name>
    <name type="synonym">Pelteobagrus vachellii</name>
    <dbReference type="NCBI Taxonomy" id="175792"/>
    <lineage>
        <taxon>Eukaryota</taxon>
        <taxon>Metazoa</taxon>
        <taxon>Chordata</taxon>
        <taxon>Craniata</taxon>
        <taxon>Vertebrata</taxon>
        <taxon>Euteleostomi</taxon>
        <taxon>Actinopterygii</taxon>
        <taxon>Neopterygii</taxon>
        <taxon>Teleostei</taxon>
        <taxon>Ostariophysi</taxon>
        <taxon>Siluriformes</taxon>
        <taxon>Bagridae</taxon>
        <taxon>Tachysurus</taxon>
    </lineage>
</organism>
<feature type="region of interest" description="Disordered" evidence="1">
    <location>
        <begin position="65"/>
        <end position="90"/>
    </location>
</feature>
<dbReference type="AlphaFoldDB" id="A0AA88N7W3"/>
<protein>
    <submittedName>
        <fullName evidence="2">Uncharacterized protein</fullName>
    </submittedName>
</protein>
<evidence type="ECO:0000256" key="1">
    <source>
        <dbReference type="SAM" id="MobiDB-lite"/>
    </source>
</evidence>
<dbReference type="EMBL" id="JAVHJS010000007">
    <property type="protein sequence ID" value="KAK2852922.1"/>
    <property type="molecule type" value="Genomic_DNA"/>
</dbReference>
<keyword evidence="3" id="KW-1185">Reference proteome</keyword>
<gene>
    <name evidence="2" type="ORF">Q7C36_008123</name>
</gene>
<evidence type="ECO:0000313" key="3">
    <source>
        <dbReference type="Proteomes" id="UP001187315"/>
    </source>
</evidence>
<name>A0AA88N7W3_TACVA</name>
<reference evidence="2" key="1">
    <citation type="submission" date="2023-08" db="EMBL/GenBank/DDBJ databases">
        <title>Pelteobagrus vachellii genome.</title>
        <authorList>
            <person name="Liu H."/>
        </authorList>
    </citation>
    <scope>NUCLEOTIDE SEQUENCE</scope>
    <source>
        <strain evidence="2">PRFRI_2022a</strain>
        <tissue evidence="2">Muscle</tissue>
    </source>
</reference>
<proteinExistence type="predicted"/>
<sequence length="90" mass="9992">MKLRESFFCAHARVYEPPLFGMFGEPVGGLSVLNKKDHYGLLINGASKDVIDTTLQVFQCFNSCGSSSEADKSTSSRQQQSWKRPLSPFS</sequence>
<comment type="caution">
    <text evidence="2">The sequence shown here is derived from an EMBL/GenBank/DDBJ whole genome shotgun (WGS) entry which is preliminary data.</text>
</comment>
<accession>A0AA88N7W3</accession>
<evidence type="ECO:0000313" key="2">
    <source>
        <dbReference type="EMBL" id="KAK2852922.1"/>
    </source>
</evidence>